<accession>T0ZRN5</accession>
<comment type="caution">
    <text evidence="2">The sequence shown here is derived from an EMBL/GenBank/DDBJ whole genome shotgun (WGS) entry which is preliminary data.</text>
</comment>
<dbReference type="GO" id="GO:0051213">
    <property type="term" value="F:dioxygenase activity"/>
    <property type="evidence" value="ECO:0007669"/>
    <property type="project" value="UniProtKB-KW"/>
</dbReference>
<dbReference type="PROSITE" id="PS51819">
    <property type="entry name" value="VOC"/>
    <property type="match status" value="1"/>
</dbReference>
<sequence length="129" mass="13611">MPGIELGLEAVTVHVRDVERARTFYGGVLGLKELRYVPAGSLTYALPGVPTVLVLHIMAPQEQGRAPGTVTGLIFAVPDVEAACRAIRSAGGTIADEPAKVTNPSGTFVRATIADPDGSEFLLRQRLSE</sequence>
<evidence type="ECO:0000259" key="1">
    <source>
        <dbReference type="PROSITE" id="PS51819"/>
    </source>
</evidence>
<keyword evidence="2" id="KW-0560">Oxidoreductase</keyword>
<protein>
    <submittedName>
        <fullName evidence="2">Glyoxalase/bleomycin resistance protein/dioxygenase domain protein</fullName>
        <ecNumber evidence="2">4.4.1.5</ecNumber>
    </submittedName>
</protein>
<dbReference type="PANTHER" id="PTHR33993:SF14">
    <property type="entry name" value="GB|AAF24581.1"/>
    <property type="match status" value="1"/>
</dbReference>
<dbReference type="InterPro" id="IPR052164">
    <property type="entry name" value="Anthracycline_SecMetBiosynth"/>
</dbReference>
<feature type="domain" description="VOC" evidence="1">
    <location>
        <begin position="7"/>
        <end position="126"/>
    </location>
</feature>
<gene>
    <name evidence="2" type="ORF">B1B_12464</name>
</gene>
<name>T0ZRN5_9ZZZZ</name>
<dbReference type="Gene3D" id="3.10.180.10">
    <property type="entry name" value="2,3-Dihydroxybiphenyl 1,2-Dioxygenase, domain 1"/>
    <property type="match status" value="1"/>
</dbReference>
<dbReference type="EMBL" id="AUZY01008164">
    <property type="protein sequence ID" value="EQD47137.1"/>
    <property type="molecule type" value="Genomic_DNA"/>
</dbReference>
<keyword evidence="2" id="KW-0456">Lyase</keyword>
<dbReference type="SUPFAM" id="SSF54593">
    <property type="entry name" value="Glyoxalase/Bleomycin resistance protein/Dihydroxybiphenyl dioxygenase"/>
    <property type="match status" value="1"/>
</dbReference>
<dbReference type="AlphaFoldDB" id="T0ZRN5"/>
<dbReference type="EC" id="4.4.1.5" evidence="2"/>
<dbReference type="InterPro" id="IPR029068">
    <property type="entry name" value="Glyas_Bleomycin-R_OHBP_Dase"/>
</dbReference>
<evidence type="ECO:0000313" key="2">
    <source>
        <dbReference type="EMBL" id="EQD47137.1"/>
    </source>
</evidence>
<keyword evidence="2" id="KW-0223">Dioxygenase</keyword>
<dbReference type="GO" id="GO:0004462">
    <property type="term" value="F:lactoylglutathione lyase activity"/>
    <property type="evidence" value="ECO:0007669"/>
    <property type="project" value="UniProtKB-EC"/>
</dbReference>
<dbReference type="InterPro" id="IPR004360">
    <property type="entry name" value="Glyas_Fos-R_dOase_dom"/>
</dbReference>
<reference evidence="2" key="2">
    <citation type="journal article" date="2014" name="ISME J.">
        <title>Microbial stratification in low pH oxic and suboxic macroscopic growths along an acid mine drainage.</title>
        <authorList>
            <person name="Mendez-Garcia C."/>
            <person name="Mesa V."/>
            <person name="Sprenger R.R."/>
            <person name="Richter M."/>
            <person name="Diez M.S."/>
            <person name="Solano J."/>
            <person name="Bargiela R."/>
            <person name="Golyshina O.V."/>
            <person name="Manteca A."/>
            <person name="Ramos J.L."/>
            <person name="Gallego J.R."/>
            <person name="Llorente I."/>
            <person name="Martins Dos Santos V.A."/>
            <person name="Jensen O.N."/>
            <person name="Pelaez A.I."/>
            <person name="Sanchez J."/>
            <person name="Ferrer M."/>
        </authorList>
    </citation>
    <scope>NUCLEOTIDE SEQUENCE</scope>
</reference>
<dbReference type="Pfam" id="PF00903">
    <property type="entry name" value="Glyoxalase"/>
    <property type="match status" value="1"/>
</dbReference>
<reference evidence="2" key="1">
    <citation type="submission" date="2013-08" db="EMBL/GenBank/DDBJ databases">
        <authorList>
            <person name="Mendez C."/>
            <person name="Richter M."/>
            <person name="Ferrer M."/>
            <person name="Sanchez J."/>
        </authorList>
    </citation>
    <scope>NUCLEOTIDE SEQUENCE</scope>
</reference>
<dbReference type="PANTHER" id="PTHR33993">
    <property type="entry name" value="GLYOXALASE-RELATED"/>
    <property type="match status" value="1"/>
</dbReference>
<proteinExistence type="predicted"/>
<dbReference type="InterPro" id="IPR037523">
    <property type="entry name" value="VOC_core"/>
</dbReference>
<organism evidence="2">
    <name type="scientific">mine drainage metagenome</name>
    <dbReference type="NCBI Taxonomy" id="410659"/>
    <lineage>
        <taxon>unclassified sequences</taxon>
        <taxon>metagenomes</taxon>
        <taxon>ecological metagenomes</taxon>
    </lineage>
</organism>